<evidence type="ECO:0000313" key="1">
    <source>
        <dbReference type="EMBL" id="ASJ71974.1"/>
    </source>
</evidence>
<gene>
    <name evidence="1" type="ORF">IMCC3135_09385</name>
</gene>
<protein>
    <submittedName>
        <fullName evidence="1">Uncharacterized protein</fullName>
    </submittedName>
</protein>
<sequence length="331" mass="34751">MAKIAFDAQSDLIPECRIVINGLGRSGGARWVSALQHVRAGSDDELARLLFQAPSVLVDQIATEAGTQLVDVLSEGGIDVELQPITAPFEPGCGEFDIAVFVEDPSALPLAVNELAHLLGVGAEHAVQLLSGQPPIVMGNVSSATVNALTERVSEQPISVVSSRTVKAVYDVYMTPDTGATVRHRVVGRLRGLGLNVDDPAVPTADEGMVVLGLDAEQAREIWNAVGRRTSGVKIVDRAFQRYDILLEALDPSAEAMATLVELTGMPASLAPKVFANLPIVVAQNQTHGEMTSAMQALGAVGAVAVSELTTFRSSKQGSASPKSALANERT</sequence>
<reference evidence="1 2" key="1">
    <citation type="submission" date="2016-12" db="EMBL/GenBank/DDBJ databases">
        <authorList>
            <person name="Song W.-J."/>
            <person name="Kurnit D.M."/>
        </authorList>
    </citation>
    <scope>NUCLEOTIDE SEQUENCE [LARGE SCALE GENOMIC DNA]</scope>
    <source>
        <strain evidence="1 2">IMCC3135</strain>
    </source>
</reference>
<proteinExistence type="predicted"/>
<dbReference type="Proteomes" id="UP000250079">
    <property type="component" value="Chromosome"/>
</dbReference>
<dbReference type="EMBL" id="CP018632">
    <property type="protein sequence ID" value="ASJ71974.1"/>
    <property type="molecule type" value="Genomic_DNA"/>
</dbReference>
<keyword evidence="2" id="KW-1185">Reference proteome</keyword>
<dbReference type="KEGG" id="gai:IMCC3135_09385"/>
<dbReference type="AlphaFoldDB" id="A0A2Z2NXV6"/>
<evidence type="ECO:0000313" key="2">
    <source>
        <dbReference type="Proteomes" id="UP000250079"/>
    </source>
</evidence>
<organism evidence="1 2">
    <name type="scientific">Granulosicoccus antarcticus IMCC3135</name>
    <dbReference type="NCBI Taxonomy" id="1192854"/>
    <lineage>
        <taxon>Bacteria</taxon>
        <taxon>Pseudomonadati</taxon>
        <taxon>Pseudomonadota</taxon>
        <taxon>Gammaproteobacteria</taxon>
        <taxon>Chromatiales</taxon>
        <taxon>Granulosicoccaceae</taxon>
        <taxon>Granulosicoccus</taxon>
    </lineage>
</organism>
<name>A0A2Z2NXV6_9GAMM</name>
<accession>A0A2Z2NXV6</accession>